<feature type="active site" description="Proton donor" evidence="9">
    <location>
        <position position="183"/>
    </location>
</feature>
<feature type="signal peptide" evidence="10">
    <location>
        <begin position="1"/>
        <end position="25"/>
    </location>
</feature>
<feature type="chain" id="PRO_5034037307" description="Biotinidase" evidence="10">
    <location>
        <begin position="26"/>
        <end position="517"/>
    </location>
</feature>
<name>A0A8C5MUQ2_9ANUR</name>
<evidence type="ECO:0000256" key="1">
    <source>
        <dbReference type="ARBA" id="ARBA00008225"/>
    </source>
</evidence>
<dbReference type="SUPFAM" id="SSF56317">
    <property type="entry name" value="Carbon-nitrogen hydrolase"/>
    <property type="match status" value="1"/>
</dbReference>
<keyword evidence="13" id="KW-1185">Reference proteome</keyword>
<evidence type="ECO:0000256" key="5">
    <source>
        <dbReference type="ARBA" id="ARBA00037073"/>
    </source>
</evidence>
<keyword evidence="4" id="KW-0325">Glycoprotein</keyword>
<dbReference type="Pfam" id="PF00795">
    <property type="entry name" value="CN_hydrolase"/>
    <property type="match status" value="1"/>
</dbReference>
<accession>A0A8C5MUQ2</accession>
<evidence type="ECO:0000259" key="11">
    <source>
        <dbReference type="PROSITE" id="PS50263"/>
    </source>
</evidence>
<dbReference type="InterPro" id="IPR043957">
    <property type="entry name" value="Vanin_C"/>
</dbReference>
<dbReference type="InterPro" id="IPR036526">
    <property type="entry name" value="C-N_Hydrolase_sf"/>
</dbReference>
<evidence type="ECO:0000256" key="7">
    <source>
        <dbReference type="ARBA" id="ARBA00039680"/>
    </source>
</evidence>
<evidence type="ECO:0000256" key="9">
    <source>
        <dbReference type="PIRSR" id="PIRSR011861-1"/>
    </source>
</evidence>
<feature type="active site" description="Nucleophile" evidence="9">
    <location>
        <position position="216"/>
    </location>
</feature>
<evidence type="ECO:0000256" key="6">
    <source>
        <dbReference type="ARBA" id="ARBA00039012"/>
    </source>
</evidence>
<comment type="similarity">
    <text evidence="1">Belongs to the carbon-nitrogen hydrolase superfamily. BTD/VNN family.</text>
</comment>
<dbReference type="InterPro" id="IPR003010">
    <property type="entry name" value="C-N_Hydrolase"/>
</dbReference>
<dbReference type="PANTHER" id="PTHR10609:SF14">
    <property type="entry name" value="BIOTINIDASE"/>
    <property type="match status" value="1"/>
</dbReference>
<evidence type="ECO:0000313" key="12">
    <source>
        <dbReference type="Ensembl" id="ENSLLEP00000019385.1"/>
    </source>
</evidence>
<reference evidence="12" key="1">
    <citation type="submission" date="2025-08" db="UniProtKB">
        <authorList>
            <consortium name="Ensembl"/>
        </authorList>
    </citation>
    <scope>IDENTIFICATION</scope>
</reference>
<reference evidence="12" key="2">
    <citation type="submission" date="2025-09" db="UniProtKB">
        <authorList>
            <consortium name="Ensembl"/>
        </authorList>
    </citation>
    <scope>IDENTIFICATION</scope>
</reference>
<dbReference type="PANTHER" id="PTHR10609">
    <property type="entry name" value="BIOTINIDASE-RELATED"/>
    <property type="match status" value="1"/>
</dbReference>
<evidence type="ECO:0000256" key="3">
    <source>
        <dbReference type="ARBA" id="ARBA00022801"/>
    </source>
</evidence>
<dbReference type="FunFam" id="3.60.110.10:FF:000001">
    <property type="entry name" value="biotinidase isoform X1"/>
    <property type="match status" value="1"/>
</dbReference>
<dbReference type="InterPro" id="IPR012101">
    <property type="entry name" value="Biotinidase-like_euk"/>
</dbReference>
<comment type="catalytic activity">
    <reaction evidence="8">
        <text>biocytin + H2O = biotin + L-lysine</text>
        <dbReference type="Rhea" id="RHEA:77171"/>
        <dbReference type="ChEBI" id="CHEBI:15377"/>
        <dbReference type="ChEBI" id="CHEBI:32551"/>
        <dbReference type="ChEBI" id="CHEBI:57586"/>
        <dbReference type="ChEBI" id="CHEBI:195545"/>
        <dbReference type="EC" id="3.5.1.12"/>
    </reaction>
</comment>
<feature type="domain" description="CN hydrolase" evidence="11">
    <location>
        <begin position="42"/>
        <end position="310"/>
    </location>
</feature>
<evidence type="ECO:0000256" key="8">
    <source>
        <dbReference type="ARBA" id="ARBA00043697"/>
    </source>
</evidence>
<dbReference type="Gene3D" id="3.60.110.10">
    <property type="entry name" value="Carbon-nitrogen hydrolase"/>
    <property type="match status" value="1"/>
</dbReference>
<dbReference type="GO" id="GO:0006768">
    <property type="term" value="P:biotin metabolic process"/>
    <property type="evidence" value="ECO:0007669"/>
    <property type="project" value="TreeGrafter"/>
</dbReference>
<keyword evidence="3" id="KW-0378">Hydrolase</keyword>
<protein>
    <recommendedName>
        <fullName evidence="7">Biotinidase</fullName>
        <ecNumber evidence="6">3.5.1.12</ecNumber>
    </recommendedName>
</protein>
<feature type="active site" description="Proton acceptor" evidence="9">
    <location>
        <position position="83"/>
    </location>
</feature>
<dbReference type="EC" id="3.5.1.12" evidence="6"/>
<dbReference type="PIRSF" id="PIRSF011861">
    <property type="entry name" value="Biotinidase"/>
    <property type="match status" value="1"/>
</dbReference>
<organism evidence="12 13">
    <name type="scientific">Leptobrachium leishanense</name>
    <name type="common">Leishan spiny toad</name>
    <dbReference type="NCBI Taxonomy" id="445787"/>
    <lineage>
        <taxon>Eukaryota</taxon>
        <taxon>Metazoa</taxon>
        <taxon>Chordata</taxon>
        <taxon>Craniata</taxon>
        <taxon>Vertebrata</taxon>
        <taxon>Euteleostomi</taxon>
        <taxon>Amphibia</taxon>
        <taxon>Batrachia</taxon>
        <taxon>Anura</taxon>
        <taxon>Pelobatoidea</taxon>
        <taxon>Megophryidae</taxon>
        <taxon>Leptobrachium</taxon>
    </lineage>
</organism>
<proteinExistence type="inferred from homology"/>
<gene>
    <name evidence="12" type="primary">BTD</name>
</gene>
<dbReference type="Ensembl" id="ENSLLET00000020149.1">
    <property type="protein sequence ID" value="ENSLLEP00000019385.1"/>
    <property type="gene ID" value="ENSLLEG00000012283.1"/>
</dbReference>
<dbReference type="PROSITE" id="PS50263">
    <property type="entry name" value="CN_HYDROLASE"/>
    <property type="match status" value="1"/>
</dbReference>
<dbReference type="Pfam" id="PF19018">
    <property type="entry name" value="Vanin_C"/>
    <property type="match status" value="1"/>
</dbReference>
<comment type="function">
    <text evidence="5">Catalytic release of biotin from biocytin, the product of biotin-dependent carboxylases degradation.</text>
</comment>
<evidence type="ECO:0000256" key="10">
    <source>
        <dbReference type="SAM" id="SignalP"/>
    </source>
</evidence>
<evidence type="ECO:0000313" key="13">
    <source>
        <dbReference type="Proteomes" id="UP000694569"/>
    </source>
</evidence>
<sequence length="517" mass="58236">MSPTGYLYLVVCLFCCQFTSLQVHGLEYYVAAVYEHHSVLNPNPTALTDRRSALEFMAQNLDVYEAQVTAAAEKGAQIIVFPEDGIHGFNYTRLSIYPYLDYVPPPCLMPWNPCVEPLRFPDTEVLQRLSCMAAKSRIFLVANLGTKMPCDPQTAQCPQDGRFQFNTNVVFSDNGTLVATYFKQNLYYEYSFDTPPEVQHVVFDTPFADGFALFTCFDILFYKPAVDLVKKYKVNHIVYPTAWMNQLPLLSSIQIQRAFATTYNINFLAANIHHTTLGMTGSGIFTPTTSSYHYDMTNENGALIVAKVPVNPSKEATVGHMDPMWPGDREMLYGKRLTEIPHDQVCTKERAEDCEQPINGIQGVPHLFYATMMYDNFTFTPLLQSEGMIEVCAGTLCCHLNYKKTVLSNELYALGAFDGLHTVHGTVYLQICALVKCGGLDPDTCGHEVPDANTMINFQLWGNFSTEHIFPMLVTSGVNLQLPEFWGWKADNFYINDNKTSSGLVTAALYGRYYERD</sequence>
<dbReference type="GO" id="GO:0047708">
    <property type="term" value="F:biotinidase activity"/>
    <property type="evidence" value="ECO:0007669"/>
    <property type="project" value="UniProtKB-EC"/>
</dbReference>
<evidence type="ECO:0000256" key="4">
    <source>
        <dbReference type="ARBA" id="ARBA00023180"/>
    </source>
</evidence>
<keyword evidence="2 10" id="KW-0732">Signal</keyword>
<dbReference type="OrthoDB" id="10250282at2759"/>
<dbReference type="GeneTree" id="ENSGT00390000013823"/>
<dbReference type="InterPro" id="IPR040154">
    <property type="entry name" value="Biotinidase/VNN"/>
</dbReference>
<evidence type="ECO:0000256" key="2">
    <source>
        <dbReference type="ARBA" id="ARBA00022729"/>
    </source>
</evidence>
<dbReference type="Proteomes" id="UP000694569">
    <property type="component" value="Unplaced"/>
</dbReference>
<dbReference type="CDD" id="cd07567">
    <property type="entry name" value="biotinidase_like"/>
    <property type="match status" value="1"/>
</dbReference>
<dbReference type="AlphaFoldDB" id="A0A8C5MUQ2"/>